<evidence type="ECO:0000313" key="1">
    <source>
        <dbReference type="Proteomes" id="UP000515180"/>
    </source>
</evidence>
<name>A0A6P3UP67_BOMIM</name>
<reference evidence="2" key="1">
    <citation type="submission" date="2025-08" db="UniProtKB">
        <authorList>
            <consortium name="RefSeq"/>
        </authorList>
    </citation>
    <scope>IDENTIFICATION</scope>
</reference>
<organism evidence="1 2">
    <name type="scientific">Bombus impatiens</name>
    <name type="common">Bumblebee</name>
    <dbReference type="NCBI Taxonomy" id="132113"/>
    <lineage>
        <taxon>Eukaryota</taxon>
        <taxon>Metazoa</taxon>
        <taxon>Ecdysozoa</taxon>
        <taxon>Arthropoda</taxon>
        <taxon>Hexapoda</taxon>
        <taxon>Insecta</taxon>
        <taxon>Pterygota</taxon>
        <taxon>Neoptera</taxon>
        <taxon>Endopterygota</taxon>
        <taxon>Hymenoptera</taxon>
        <taxon>Apocrita</taxon>
        <taxon>Aculeata</taxon>
        <taxon>Apoidea</taxon>
        <taxon>Anthophila</taxon>
        <taxon>Apidae</taxon>
        <taxon>Bombus</taxon>
        <taxon>Pyrobombus</taxon>
    </lineage>
</organism>
<dbReference type="AlphaFoldDB" id="A0A6P3UP67"/>
<evidence type="ECO:0000313" key="2">
    <source>
        <dbReference type="RefSeq" id="XP_012237869.1"/>
    </source>
</evidence>
<proteinExistence type="predicted"/>
<gene>
    <name evidence="2" type="primary">LOC100741615</name>
</gene>
<dbReference type="Proteomes" id="UP000515180">
    <property type="component" value="Unplaced"/>
</dbReference>
<dbReference type="RefSeq" id="XP_012237869.1">
    <property type="nucleotide sequence ID" value="XM_012382446.3"/>
</dbReference>
<dbReference type="GeneID" id="100741615"/>
<keyword evidence="1" id="KW-1185">Reference proteome</keyword>
<accession>A0A6P3UP67</accession>
<dbReference type="OrthoDB" id="7554116at2759"/>
<protein>
    <submittedName>
        <fullName evidence="2">Uncharacterized protein LOC100741615</fullName>
    </submittedName>
</protein>
<dbReference type="KEGG" id="bim:100741615"/>
<sequence>MCNMKYYRLISLIFILYHIVVYTHNVSCTKIHNLQPFTSIKFNYSNYNIRSGKQLKEIDLSTNSKALTEQKQRDSRGVSSSNRHLKLGDAHQVANYFLTGGPLKGHAHFVRDCDSNNDDNDTEKTSNPTIKTNTDLLINEQDSNTTSSDSIVGAPLPHIPLPHIPPPHIPPVPHIPPLPIPPHLNSILHPALNTISRLPHLLGNNFLQSVLHPDLHPHINTLHDIPSTLVKTVSAPVSELINARSELQDMLHPNGSFLRSINEARENRKARKNLKNNLMFPIGQPPIVGLAQPNSDKNVPLSSMIEPHLPISHPPPSGYIVHYVPHNTETALQSPTGSSK</sequence>